<organism evidence="11 12">
    <name type="scientific">Halopelagius fulvigenes</name>
    <dbReference type="NCBI Taxonomy" id="1198324"/>
    <lineage>
        <taxon>Archaea</taxon>
        <taxon>Methanobacteriati</taxon>
        <taxon>Methanobacteriota</taxon>
        <taxon>Stenosarchaea group</taxon>
        <taxon>Halobacteria</taxon>
        <taxon>Halobacteriales</taxon>
        <taxon>Haloferacaceae</taxon>
    </lineage>
</organism>
<reference evidence="11 12" key="1">
    <citation type="journal article" date="2019" name="Int. J. Syst. Evol. Microbiol.">
        <title>The Global Catalogue of Microorganisms (GCM) 10K type strain sequencing project: providing services to taxonomists for standard genome sequencing and annotation.</title>
        <authorList>
            <consortium name="The Broad Institute Genomics Platform"/>
            <consortium name="The Broad Institute Genome Sequencing Center for Infectious Disease"/>
            <person name="Wu L."/>
            <person name="Ma J."/>
        </authorList>
    </citation>
    <scope>NUCLEOTIDE SEQUENCE [LARGE SCALE GENOMIC DNA]</scope>
    <source>
        <strain evidence="11 12">YIM 94188</strain>
    </source>
</reference>
<dbReference type="InterPro" id="IPR045275">
    <property type="entry name" value="MscS_archaea/bacteria_type"/>
</dbReference>
<evidence type="ECO:0000256" key="2">
    <source>
        <dbReference type="ARBA" id="ARBA00008017"/>
    </source>
</evidence>
<dbReference type="InterPro" id="IPR011014">
    <property type="entry name" value="MscS_channel_TM-2"/>
</dbReference>
<dbReference type="InterPro" id="IPR049278">
    <property type="entry name" value="MS_channel_C"/>
</dbReference>
<dbReference type="InterPro" id="IPR006685">
    <property type="entry name" value="MscS_channel_2nd"/>
</dbReference>
<comment type="caution">
    <text evidence="11">The sequence shown here is derived from an EMBL/GenBank/DDBJ whole genome shotgun (WGS) entry which is preliminary data.</text>
</comment>
<evidence type="ECO:0000256" key="4">
    <source>
        <dbReference type="ARBA" id="ARBA00022692"/>
    </source>
</evidence>
<evidence type="ECO:0000256" key="5">
    <source>
        <dbReference type="ARBA" id="ARBA00022989"/>
    </source>
</evidence>
<feature type="transmembrane region" description="Helical" evidence="8">
    <location>
        <begin position="113"/>
        <end position="142"/>
    </location>
</feature>
<accession>A0ABD5TYU1</accession>
<sequence>MQSGTTTGTTGTTTPGTPGGPVQTPPTEAGEALGNVLPEWLFVPGWQYVAAAVVLVAGYALSQYASRLLGRRVARRFRRQSVAQTVLRLIRFSVMAVAVAVAINLLGFEFGDIVLSVTVFSAVLGVVLAPLVGSIISGLFILADEPYEIGDMIELEDGRRGFVDEITIRYTKVYTLDNTSLVIPNANMRERFVTNYSAEDERIRLSLQVLVTYESDVERARTLMENAASGVDEVIEGGPNIRIGSARYPARPTAYIDEFADNGILVTLRYWAKKPYKLLTVRSRIQTKLWEQFESDPDVEMAYPHQHVVFDDTSGTLHAEMTANGEAENPTASAPDAAANPDEGTSSPRGTNSGDVDGRTGGPSDGV</sequence>
<dbReference type="InterPro" id="IPR011066">
    <property type="entry name" value="MscS_channel_C_sf"/>
</dbReference>
<dbReference type="PANTHER" id="PTHR30221:SF1">
    <property type="entry name" value="SMALL-CONDUCTANCE MECHANOSENSITIVE CHANNEL"/>
    <property type="match status" value="1"/>
</dbReference>
<evidence type="ECO:0000313" key="11">
    <source>
        <dbReference type="EMBL" id="MFC6824667.1"/>
    </source>
</evidence>
<dbReference type="InterPro" id="IPR023408">
    <property type="entry name" value="MscS_beta-dom_sf"/>
</dbReference>
<feature type="compositionally biased region" description="Polar residues" evidence="7">
    <location>
        <begin position="343"/>
        <end position="354"/>
    </location>
</feature>
<dbReference type="PANTHER" id="PTHR30221">
    <property type="entry name" value="SMALL-CONDUCTANCE MECHANOSENSITIVE CHANNEL"/>
    <property type="match status" value="1"/>
</dbReference>
<dbReference type="EMBL" id="JBHSXH010000009">
    <property type="protein sequence ID" value="MFC6824667.1"/>
    <property type="molecule type" value="Genomic_DNA"/>
</dbReference>
<dbReference type="InterPro" id="IPR010920">
    <property type="entry name" value="LSM_dom_sf"/>
</dbReference>
<feature type="domain" description="Mechanosensitive ion channel MscS" evidence="9">
    <location>
        <begin position="131"/>
        <end position="197"/>
    </location>
</feature>
<feature type="region of interest" description="Disordered" evidence="7">
    <location>
        <begin position="1"/>
        <end position="28"/>
    </location>
</feature>
<dbReference type="SUPFAM" id="SSF82689">
    <property type="entry name" value="Mechanosensitive channel protein MscS (YggB), C-terminal domain"/>
    <property type="match status" value="1"/>
</dbReference>
<keyword evidence="4 8" id="KW-0812">Transmembrane</keyword>
<feature type="transmembrane region" description="Helical" evidence="8">
    <location>
        <begin position="86"/>
        <end position="107"/>
    </location>
</feature>
<evidence type="ECO:0000259" key="10">
    <source>
        <dbReference type="Pfam" id="PF21082"/>
    </source>
</evidence>
<feature type="domain" description="Mechanosensitive ion channel MscS C-terminal" evidence="10">
    <location>
        <begin position="207"/>
        <end position="294"/>
    </location>
</feature>
<dbReference type="RefSeq" id="WP_379693884.1">
    <property type="nucleotide sequence ID" value="NZ_JBHSXH010000009.1"/>
</dbReference>
<keyword evidence="5 8" id="KW-1133">Transmembrane helix</keyword>
<evidence type="ECO:0000256" key="7">
    <source>
        <dbReference type="SAM" id="MobiDB-lite"/>
    </source>
</evidence>
<comment type="subcellular location">
    <subcellularLocation>
        <location evidence="1">Cell membrane</location>
        <topology evidence="1">Multi-pass membrane protein</topology>
    </subcellularLocation>
</comment>
<dbReference type="GO" id="GO:0005886">
    <property type="term" value="C:plasma membrane"/>
    <property type="evidence" value="ECO:0007669"/>
    <property type="project" value="UniProtKB-SubCell"/>
</dbReference>
<evidence type="ECO:0000256" key="3">
    <source>
        <dbReference type="ARBA" id="ARBA00022475"/>
    </source>
</evidence>
<evidence type="ECO:0000313" key="12">
    <source>
        <dbReference type="Proteomes" id="UP001596408"/>
    </source>
</evidence>
<gene>
    <name evidence="11" type="ORF">ACFQEV_06600</name>
</gene>
<evidence type="ECO:0000256" key="1">
    <source>
        <dbReference type="ARBA" id="ARBA00004651"/>
    </source>
</evidence>
<feature type="region of interest" description="Disordered" evidence="7">
    <location>
        <begin position="321"/>
        <end position="367"/>
    </location>
</feature>
<dbReference type="SUPFAM" id="SSF82861">
    <property type="entry name" value="Mechanosensitive channel protein MscS (YggB), transmembrane region"/>
    <property type="match status" value="1"/>
</dbReference>
<dbReference type="Gene3D" id="3.30.70.100">
    <property type="match status" value="1"/>
</dbReference>
<keyword evidence="6 8" id="KW-0472">Membrane</keyword>
<dbReference type="Pfam" id="PF21082">
    <property type="entry name" value="MS_channel_3rd"/>
    <property type="match status" value="1"/>
</dbReference>
<dbReference type="Gene3D" id="2.30.30.60">
    <property type="match status" value="1"/>
</dbReference>
<comment type="similarity">
    <text evidence="2">Belongs to the MscS (TC 1.A.23) family.</text>
</comment>
<proteinExistence type="inferred from homology"/>
<feature type="compositionally biased region" description="Low complexity" evidence="7">
    <location>
        <begin position="1"/>
        <end position="27"/>
    </location>
</feature>
<evidence type="ECO:0000256" key="6">
    <source>
        <dbReference type="ARBA" id="ARBA00023136"/>
    </source>
</evidence>
<feature type="transmembrane region" description="Helical" evidence="8">
    <location>
        <begin position="45"/>
        <end position="65"/>
    </location>
</feature>
<dbReference type="SUPFAM" id="SSF50182">
    <property type="entry name" value="Sm-like ribonucleoproteins"/>
    <property type="match status" value="1"/>
</dbReference>
<keyword evidence="3" id="KW-1003">Cell membrane</keyword>
<dbReference type="AlphaFoldDB" id="A0ABD5TYU1"/>
<dbReference type="Pfam" id="PF00924">
    <property type="entry name" value="MS_channel_2nd"/>
    <property type="match status" value="1"/>
</dbReference>
<evidence type="ECO:0000256" key="8">
    <source>
        <dbReference type="SAM" id="Phobius"/>
    </source>
</evidence>
<evidence type="ECO:0000259" key="9">
    <source>
        <dbReference type="Pfam" id="PF00924"/>
    </source>
</evidence>
<keyword evidence="12" id="KW-1185">Reference proteome</keyword>
<name>A0ABD5TYU1_9EURY</name>
<protein>
    <submittedName>
        <fullName evidence="11">Mechanosensitive ion channel family protein</fullName>
    </submittedName>
</protein>
<dbReference type="Proteomes" id="UP001596408">
    <property type="component" value="Unassembled WGS sequence"/>
</dbReference>
<dbReference type="Gene3D" id="1.10.287.1260">
    <property type="match status" value="1"/>
</dbReference>